<dbReference type="InterPro" id="IPR036215">
    <property type="entry name" value="TM0957-like_sf"/>
</dbReference>
<dbReference type="STRING" id="641238.SAMN04490244_11265"/>
<dbReference type="SUPFAM" id="SSF141318">
    <property type="entry name" value="TM0957-like"/>
    <property type="match status" value="1"/>
</dbReference>
<keyword evidence="2" id="KW-1185">Reference proteome</keyword>
<dbReference type="Proteomes" id="UP000198885">
    <property type="component" value="Unassembled WGS sequence"/>
</dbReference>
<name>A0A1H9WQM0_9RHOB</name>
<evidence type="ECO:0000313" key="2">
    <source>
        <dbReference type="Proteomes" id="UP000198885"/>
    </source>
</evidence>
<dbReference type="EMBL" id="FOGU01000012">
    <property type="protein sequence ID" value="SES36089.1"/>
    <property type="molecule type" value="Genomic_DNA"/>
</dbReference>
<protein>
    <submittedName>
        <fullName evidence="1">Predicted lipoprotein</fullName>
    </submittedName>
</protein>
<dbReference type="AlphaFoldDB" id="A0A1H9WQM0"/>
<gene>
    <name evidence="1" type="ORF">SAMN04490244_11265</name>
</gene>
<dbReference type="OrthoDB" id="6631333at2"/>
<dbReference type="PIRSF" id="PIRSF033535">
    <property type="entry name" value="UCP033535_plp"/>
    <property type="match status" value="1"/>
</dbReference>
<dbReference type="Pfam" id="PF10054">
    <property type="entry name" value="DUF2291"/>
    <property type="match status" value="1"/>
</dbReference>
<proteinExistence type="predicted"/>
<organism evidence="1 2">
    <name type="scientific">Tranquillimonas rosea</name>
    <dbReference type="NCBI Taxonomy" id="641238"/>
    <lineage>
        <taxon>Bacteria</taxon>
        <taxon>Pseudomonadati</taxon>
        <taxon>Pseudomonadota</taxon>
        <taxon>Alphaproteobacteria</taxon>
        <taxon>Rhodobacterales</taxon>
        <taxon>Roseobacteraceae</taxon>
        <taxon>Tranquillimonas</taxon>
    </lineage>
</organism>
<dbReference type="InterPro" id="IPR014582">
    <property type="entry name" value="UCP033535_lipo"/>
</dbReference>
<keyword evidence="1" id="KW-0449">Lipoprotein</keyword>
<accession>A0A1H9WQM0</accession>
<dbReference type="RefSeq" id="WP_092695879.1">
    <property type="nucleotide sequence ID" value="NZ_CBDDGO010000004.1"/>
</dbReference>
<sequence length="216" mass="22599">MTSQATASRRGGPGKGTLIASAAAVVLVVAMALDTTVVEIGSEQASQDQGFNAESFGEERFPEIQAGIRDRAVPAEQLAAAIAEDKAAAGEEYGTPGGIGPIMPVTFTGTAQDAKSGVYTFDVPNVPEELTIRVQTGPAINGTDLRDAPGDIEFGQFRNQIEYQNAGAALNTEMKEQVLADIDTANLSGKSVTVTGVFKLINPNNWLITPVEMSVQ</sequence>
<evidence type="ECO:0000313" key="1">
    <source>
        <dbReference type="EMBL" id="SES36089.1"/>
    </source>
</evidence>
<reference evidence="1 2" key="1">
    <citation type="submission" date="2016-10" db="EMBL/GenBank/DDBJ databases">
        <authorList>
            <person name="de Groot N.N."/>
        </authorList>
    </citation>
    <scope>NUCLEOTIDE SEQUENCE [LARGE SCALE GENOMIC DNA]</scope>
    <source>
        <strain evidence="1 2">DSM 23042</strain>
    </source>
</reference>